<dbReference type="InterPro" id="IPR004360">
    <property type="entry name" value="Glyas_Fos-R_dOase_dom"/>
</dbReference>
<dbReference type="InterPro" id="IPR029068">
    <property type="entry name" value="Glyas_Bleomycin-R_OHBP_Dase"/>
</dbReference>
<protein>
    <recommendedName>
        <fullName evidence="1">VOC domain-containing protein</fullName>
    </recommendedName>
</protein>
<organism evidence="2 3">
    <name type="scientific">Ralstonia flaminis</name>
    <dbReference type="NCBI Taxonomy" id="3058597"/>
    <lineage>
        <taxon>Bacteria</taxon>
        <taxon>Pseudomonadati</taxon>
        <taxon>Pseudomonadota</taxon>
        <taxon>Betaproteobacteria</taxon>
        <taxon>Burkholderiales</taxon>
        <taxon>Burkholderiaceae</taxon>
        <taxon>Ralstonia</taxon>
    </lineage>
</organism>
<feature type="domain" description="VOC" evidence="1">
    <location>
        <begin position="1"/>
        <end position="113"/>
    </location>
</feature>
<dbReference type="PROSITE" id="PS51819">
    <property type="entry name" value="VOC"/>
    <property type="match status" value="1"/>
</dbReference>
<sequence>MRDLARSITFYSQVLGFRHEGQHGPYDIMRVNDAFTLNLRQASELHHEHLAFNMDPESFDAVLARLVERRIPYGGWPSEMDSGMLGESVGARGITDVAYFADPDGHTLELCFYPEPWKPRLFTNTKQAT</sequence>
<keyword evidence="3" id="KW-1185">Reference proteome</keyword>
<dbReference type="InterPro" id="IPR037523">
    <property type="entry name" value="VOC_core"/>
</dbReference>
<dbReference type="EMBL" id="CATZLL010000005">
    <property type="protein sequence ID" value="CAJ0813873.1"/>
    <property type="molecule type" value="Genomic_DNA"/>
</dbReference>
<accession>A0ABN9JMX6</accession>
<dbReference type="SUPFAM" id="SSF54593">
    <property type="entry name" value="Glyoxalase/Bleomycin resistance protein/Dihydroxybiphenyl dioxygenase"/>
    <property type="match status" value="1"/>
</dbReference>
<dbReference type="Gene3D" id="3.10.180.10">
    <property type="entry name" value="2,3-Dihydroxybiphenyl 1,2-Dioxygenase, domain 1"/>
    <property type="match status" value="1"/>
</dbReference>
<dbReference type="Pfam" id="PF00903">
    <property type="entry name" value="Glyoxalase"/>
    <property type="match status" value="1"/>
</dbReference>
<evidence type="ECO:0000313" key="3">
    <source>
        <dbReference type="Proteomes" id="UP001189757"/>
    </source>
</evidence>
<proteinExistence type="predicted"/>
<gene>
    <name evidence="2" type="ORF">LMG18101_02060</name>
</gene>
<name>A0ABN9JMX6_9RALS</name>
<reference evidence="2 3" key="1">
    <citation type="submission" date="2023-07" db="EMBL/GenBank/DDBJ databases">
        <authorList>
            <person name="Peeters C."/>
        </authorList>
    </citation>
    <scope>NUCLEOTIDE SEQUENCE [LARGE SCALE GENOMIC DNA]</scope>
    <source>
        <strain evidence="2 3">LMG 18101</strain>
    </source>
</reference>
<dbReference type="Proteomes" id="UP001189757">
    <property type="component" value="Unassembled WGS sequence"/>
</dbReference>
<comment type="caution">
    <text evidence="2">The sequence shown here is derived from an EMBL/GenBank/DDBJ whole genome shotgun (WGS) entry which is preliminary data.</text>
</comment>
<evidence type="ECO:0000313" key="2">
    <source>
        <dbReference type="EMBL" id="CAJ0813873.1"/>
    </source>
</evidence>
<evidence type="ECO:0000259" key="1">
    <source>
        <dbReference type="PROSITE" id="PS51819"/>
    </source>
</evidence>